<dbReference type="InterPro" id="IPR046848">
    <property type="entry name" value="E_motif"/>
</dbReference>
<dbReference type="FunFam" id="1.25.40.10:FF:000090">
    <property type="entry name" value="Pentatricopeptide repeat-containing protein, chloroplastic"/>
    <property type="match status" value="1"/>
</dbReference>
<feature type="repeat" description="PPR" evidence="2">
    <location>
        <begin position="434"/>
        <end position="464"/>
    </location>
</feature>
<comment type="caution">
    <text evidence="4">The sequence shown here is derived from an EMBL/GenBank/DDBJ whole genome shotgun (WGS) entry which is preliminary data.</text>
</comment>
<name>A0A8J5FAR6_ZINOF</name>
<dbReference type="FunFam" id="1.25.40.10:FF:000436">
    <property type="entry name" value="Pentatricopeptide repeat-containing protein At5g39350 family"/>
    <property type="match status" value="1"/>
</dbReference>
<protein>
    <recommendedName>
        <fullName evidence="3">DYW domain-containing protein</fullName>
    </recommendedName>
</protein>
<dbReference type="InterPro" id="IPR002885">
    <property type="entry name" value="PPR_rpt"/>
</dbReference>
<dbReference type="Pfam" id="PF01535">
    <property type="entry name" value="PPR"/>
    <property type="match status" value="3"/>
</dbReference>
<evidence type="ECO:0000313" key="4">
    <source>
        <dbReference type="EMBL" id="KAG6481595.1"/>
    </source>
</evidence>
<dbReference type="Proteomes" id="UP000734854">
    <property type="component" value="Unassembled WGS sequence"/>
</dbReference>
<feature type="domain" description="DYW" evidence="3">
    <location>
        <begin position="781"/>
        <end position="872"/>
    </location>
</feature>
<dbReference type="NCBIfam" id="TIGR00756">
    <property type="entry name" value="PPR"/>
    <property type="match status" value="6"/>
</dbReference>
<dbReference type="GO" id="GO:0003729">
    <property type="term" value="F:mRNA binding"/>
    <property type="evidence" value="ECO:0007669"/>
    <property type="project" value="UniProtKB-ARBA"/>
</dbReference>
<dbReference type="InterPro" id="IPR046960">
    <property type="entry name" value="PPR_At4g14850-like_plant"/>
</dbReference>
<dbReference type="Pfam" id="PF20431">
    <property type="entry name" value="E_motif"/>
    <property type="match status" value="1"/>
</dbReference>
<dbReference type="FunFam" id="1.25.40.10:FF:000073">
    <property type="entry name" value="Pentatricopeptide repeat-containing protein chloroplastic"/>
    <property type="match status" value="1"/>
</dbReference>
<evidence type="ECO:0000259" key="3">
    <source>
        <dbReference type="Pfam" id="PF14432"/>
    </source>
</evidence>
<feature type="repeat" description="PPR" evidence="2">
    <location>
        <begin position="162"/>
        <end position="196"/>
    </location>
</feature>
<dbReference type="OrthoDB" id="185373at2759"/>
<dbReference type="GO" id="GO:0008270">
    <property type="term" value="F:zinc ion binding"/>
    <property type="evidence" value="ECO:0007669"/>
    <property type="project" value="InterPro"/>
</dbReference>
<sequence>MAVVALPLSPNSGLHLSSHNPWTQRNRSLSCFSLRSKSRIRRVHSLSLRTNGGGPIFMSEDTNISPREEILRLCLTGNLSKALSLICESESSNLDSQVYCSVLQLCAKLGALEDGMKLHSIISSSGLQIDNVLGSKLMFMYVKCGDLSQGRNVFDELASKEALPLWNSMLTAYSKSGNHKEVISLFKKMRHVGVVPDSSTSSCVLKCLGFLGLVTEGKWVHGYLVKLGLDRYNAVGNALVAFYSKCHKIDDAIKLFEEMPDKDIISWNSIISGCVSNGLPGISITLFNELVSLGLHFDLATLAGVLSACAETACLGVGRTIHGYAIKVGFVEDITIQNSLINMYSKCWNLVGAVQVFEKMNEKSVVSWTSMISAYAQAGQLEEAFSCFRQMESVGIKPDQIVIVAILHACACNQSLEEGKYIHSYIVRNKSEKNIFVSNALMNMYAKCGNMLEAKKVFDEMDRKDIVSWNTLIGGYSKIGMANEALNLFCEMQSSLRPNSVTMSCILPAVASLSSLDKGIQIHAQILRYARLEDGYVTNALVDMYVKCGALLLACLLFDRISKKDRITWTVMIAGYGMHGHGNTAITLFKKMRYEGIEPDEVSFSAILYACSHSGLLNEGWKFFDMMRNECKIVPNLEHYTCMVDLLSRAGHLTKAYKFIESMPIQPDSTIWSTLLSGCRIHRDVKLAETVAEKVIELEPDNTRHYILLANTYADVERWKAMKKLRKSVGTCGLQKNLNCSWIEIKNKVHIFVSSDRSHPKLRKIELFLEEVSRQMETDGSVSKMKYALLSVDCATREEALCGHSEKLAIAFGILNCSKGKPVRVTKNSRVCIGCHNVAKFISKMSKREILLRDSNRFHHFVQGRCSCRGYW</sequence>
<reference evidence="4 5" key="1">
    <citation type="submission" date="2020-08" db="EMBL/GenBank/DDBJ databases">
        <title>Plant Genome Project.</title>
        <authorList>
            <person name="Zhang R.-G."/>
        </authorList>
    </citation>
    <scope>NUCLEOTIDE SEQUENCE [LARGE SCALE GENOMIC DNA]</scope>
    <source>
        <tissue evidence="4">Rhizome</tissue>
    </source>
</reference>
<dbReference type="Pfam" id="PF13041">
    <property type="entry name" value="PPR_2"/>
    <property type="match status" value="4"/>
</dbReference>
<feature type="repeat" description="PPR" evidence="2">
    <location>
        <begin position="565"/>
        <end position="599"/>
    </location>
</feature>
<dbReference type="InterPro" id="IPR032867">
    <property type="entry name" value="DYW_dom"/>
</dbReference>
<proteinExistence type="predicted"/>
<dbReference type="Pfam" id="PF14432">
    <property type="entry name" value="DYW_deaminase"/>
    <property type="match status" value="1"/>
</dbReference>
<evidence type="ECO:0000256" key="2">
    <source>
        <dbReference type="PROSITE-ProRule" id="PRU00708"/>
    </source>
</evidence>
<dbReference type="PROSITE" id="PS51375">
    <property type="entry name" value="PPR"/>
    <property type="match status" value="7"/>
</dbReference>
<gene>
    <name evidence="4" type="ORF">ZIOFF_058199</name>
</gene>
<dbReference type="PANTHER" id="PTHR24015">
    <property type="entry name" value="OS07G0578800 PROTEIN-RELATED"/>
    <property type="match status" value="1"/>
</dbReference>
<dbReference type="AlphaFoldDB" id="A0A8J5FAR6"/>
<dbReference type="EMBL" id="JACMSC010000016">
    <property type="protein sequence ID" value="KAG6481595.1"/>
    <property type="molecule type" value="Genomic_DNA"/>
</dbReference>
<dbReference type="FunFam" id="1.25.40.10:FF:000417">
    <property type="entry name" value="Pentatricopeptide repeat-containing protein At4g38010"/>
    <property type="match status" value="1"/>
</dbReference>
<organism evidence="4 5">
    <name type="scientific">Zingiber officinale</name>
    <name type="common">Ginger</name>
    <name type="synonym">Amomum zingiber</name>
    <dbReference type="NCBI Taxonomy" id="94328"/>
    <lineage>
        <taxon>Eukaryota</taxon>
        <taxon>Viridiplantae</taxon>
        <taxon>Streptophyta</taxon>
        <taxon>Embryophyta</taxon>
        <taxon>Tracheophyta</taxon>
        <taxon>Spermatophyta</taxon>
        <taxon>Magnoliopsida</taxon>
        <taxon>Liliopsida</taxon>
        <taxon>Zingiberales</taxon>
        <taxon>Zingiberaceae</taxon>
        <taxon>Zingiber</taxon>
    </lineage>
</organism>
<feature type="repeat" description="PPR" evidence="2">
    <location>
        <begin position="364"/>
        <end position="398"/>
    </location>
</feature>
<accession>A0A8J5FAR6</accession>
<feature type="repeat" description="PPR" evidence="2">
    <location>
        <begin position="263"/>
        <end position="297"/>
    </location>
</feature>
<keyword evidence="1" id="KW-0677">Repeat</keyword>
<feature type="repeat" description="PPR" evidence="2">
    <location>
        <begin position="465"/>
        <end position="495"/>
    </location>
</feature>
<evidence type="ECO:0000256" key="1">
    <source>
        <dbReference type="ARBA" id="ARBA00022737"/>
    </source>
</evidence>
<dbReference type="PANTHER" id="PTHR24015:SF548">
    <property type="entry name" value="OS08G0340900 PROTEIN"/>
    <property type="match status" value="1"/>
</dbReference>
<feature type="repeat" description="PPR" evidence="2">
    <location>
        <begin position="600"/>
        <end position="630"/>
    </location>
</feature>
<evidence type="ECO:0000313" key="5">
    <source>
        <dbReference type="Proteomes" id="UP000734854"/>
    </source>
</evidence>
<dbReference type="GO" id="GO:0009451">
    <property type="term" value="P:RNA modification"/>
    <property type="evidence" value="ECO:0007669"/>
    <property type="project" value="InterPro"/>
</dbReference>
<keyword evidence="5" id="KW-1185">Reference proteome</keyword>